<feature type="region of interest" description="Disordered" evidence="1">
    <location>
        <begin position="79"/>
        <end position="101"/>
    </location>
</feature>
<dbReference type="InParanoid" id="A0A804LV43"/>
<dbReference type="Proteomes" id="UP000007305">
    <property type="component" value="Chromosome 1"/>
</dbReference>
<reference evidence="3" key="2">
    <citation type="submission" date="2019-07" db="EMBL/GenBank/DDBJ databases">
        <authorList>
            <person name="Seetharam A."/>
            <person name="Woodhouse M."/>
            <person name="Cannon E."/>
        </authorList>
    </citation>
    <scope>NUCLEOTIDE SEQUENCE [LARGE SCALE GENOMIC DNA]</scope>
    <source>
        <strain evidence="3">cv. B73</strain>
    </source>
</reference>
<feature type="transmembrane region" description="Helical" evidence="2">
    <location>
        <begin position="12"/>
        <end position="31"/>
    </location>
</feature>
<keyword evidence="4" id="KW-1185">Reference proteome</keyword>
<keyword evidence="2" id="KW-0472">Membrane</keyword>
<accession>A0A804LV43</accession>
<dbReference type="Gramene" id="Zm00001eb038760_T001">
    <property type="protein sequence ID" value="Zm00001eb038760_P001"/>
    <property type="gene ID" value="Zm00001eb038760"/>
</dbReference>
<reference evidence="3" key="3">
    <citation type="submission" date="2021-05" db="UniProtKB">
        <authorList>
            <consortium name="EnsemblPlants"/>
        </authorList>
    </citation>
    <scope>IDENTIFICATION</scope>
    <source>
        <strain evidence="3">cv. B73</strain>
    </source>
</reference>
<feature type="compositionally biased region" description="Polar residues" evidence="1">
    <location>
        <begin position="88"/>
        <end position="97"/>
    </location>
</feature>
<evidence type="ECO:0000256" key="2">
    <source>
        <dbReference type="SAM" id="Phobius"/>
    </source>
</evidence>
<reference evidence="4" key="1">
    <citation type="submission" date="2015-12" db="EMBL/GenBank/DDBJ databases">
        <title>Update maize B73 reference genome by single molecule sequencing technologies.</title>
        <authorList>
            <consortium name="Maize Genome Sequencing Project"/>
            <person name="Ware D."/>
        </authorList>
    </citation>
    <scope>NUCLEOTIDE SEQUENCE [LARGE SCALE GENOMIC DNA]</scope>
    <source>
        <strain evidence="4">cv. B73</strain>
    </source>
</reference>
<proteinExistence type="predicted"/>
<evidence type="ECO:0000313" key="3">
    <source>
        <dbReference type="EnsemblPlants" id="Zm00001eb038760_P001"/>
    </source>
</evidence>
<dbReference type="AlphaFoldDB" id="A0A804LV43"/>
<organism evidence="3 4">
    <name type="scientific">Zea mays</name>
    <name type="common">Maize</name>
    <dbReference type="NCBI Taxonomy" id="4577"/>
    <lineage>
        <taxon>Eukaryota</taxon>
        <taxon>Viridiplantae</taxon>
        <taxon>Streptophyta</taxon>
        <taxon>Embryophyta</taxon>
        <taxon>Tracheophyta</taxon>
        <taxon>Spermatophyta</taxon>
        <taxon>Magnoliopsida</taxon>
        <taxon>Liliopsida</taxon>
        <taxon>Poales</taxon>
        <taxon>Poaceae</taxon>
        <taxon>PACMAD clade</taxon>
        <taxon>Panicoideae</taxon>
        <taxon>Andropogonodae</taxon>
        <taxon>Andropogoneae</taxon>
        <taxon>Tripsacinae</taxon>
        <taxon>Zea</taxon>
    </lineage>
</organism>
<sequence>MPPGCCHVGQFGVGLISTGVVYQSGSLLLLFPSIMSKVKNHSGHKPLRQGPRGLIFATAPTPTFCMSCSRLVPTSLYEDKRSRRNEESCSFTSSNRESWGRCSSLGAASDELFSGNNNDKQI</sequence>
<evidence type="ECO:0000256" key="1">
    <source>
        <dbReference type="SAM" id="MobiDB-lite"/>
    </source>
</evidence>
<dbReference type="EnsemblPlants" id="Zm00001eb038760_T001">
    <property type="protein sequence ID" value="Zm00001eb038760_P001"/>
    <property type="gene ID" value="Zm00001eb038760"/>
</dbReference>
<protein>
    <submittedName>
        <fullName evidence="3">Uncharacterized protein</fullName>
    </submittedName>
</protein>
<keyword evidence="2" id="KW-0812">Transmembrane</keyword>
<evidence type="ECO:0000313" key="4">
    <source>
        <dbReference type="Proteomes" id="UP000007305"/>
    </source>
</evidence>
<keyword evidence="2" id="KW-1133">Transmembrane helix</keyword>
<name>A0A804LV43_MAIZE</name>